<dbReference type="PANTHER" id="PTHR12560:SF11">
    <property type="entry name" value="CERAMIDE SYNTHASE LAC1-RELATED"/>
    <property type="match status" value="1"/>
</dbReference>
<feature type="compositionally biased region" description="Basic residues" evidence="10">
    <location>
        <begin position="38"/>
        <end position="47"/>
    </location>
</feature>
<evidence type="ECO:0000256" key="4">
    <source>
        <dbReference type="ARBA" id="ARBA00022692"/>
    </source>
</evidence>
<keyword evidence="3" id="KW-0808">Transferase</keyword>
<evidence type="ECO:0000259" key="12">
    <source>
        <dbReference type="PROSITE" id="PS50922"/>
    </source>
</evidence>
<dbReference type="GO" id="GO:0046513">
    <property type="term" value="P:ceramide biosynthetic process"/>
    <property type="evidence" value="ECO:0000318"/>
    <property type="project" value="GO_Central"/>
</dbReference>
<protein>
    <submittedName>
        <fullName evidence="13">Sphingosine N-acyltransferase Lac1</fullName>
    </submittedName>
</protein>
<dbReference type="GO" id="GO:0005789">
    <property type="term" value="C:endoplasmic reticulum membrane"/>
    <property type="evidence" value="ECO:0007669"/>
    <property type="project" value="UniProtKB-SubCell"/>
</dbReference>
<feature type="transmembrane region" description="Helical" evidence="11">
    <location>
        <begin position="114"/>
        <end position="132"/>
    </location>
</feature>
<feature type="region of interest" description="Disordered" evidence="10">
    <location>
        <begin position="371"/>
        <end position="399"/>
    </location>
</feature>
<feature type="transmembrane region" description="Helical" evidence="11">
    <location>
        <begin position="204"/>
        <end position="222"/>
    </location>
</feature>
<dbReference type="GeneID" id="7048526"/>
<dbReference type="SMART" id="SM00724">
    <property type="entry name" value="TLC"/>
    <property type="match status" value="1"/>
</dbReference>
<comment type="subcellular location">
    <subcellularLocation>
        <location evidence="1">Endoplasmic reticulum membrane</location>
        <topology evidence="1">Multi-pass membrane protein</topology>
    </subcellularLocation>
</comment>
<evidence type="ECO:0000256" key="6">
    <source>
        <dbReference type="ARBA" id="ARBA00022989"/>
    </source>
</evidence>
<proteinExistence type="inferred from homology"/>
<feature type="transmembrane region" description="Helical" evidence="11">
    <location>
        <begin position="276"/>
        <end position="299"/>
    </location>
</feature>
<feature type="transmembrane region" description="Helical" evidence="11">
    <location>
        <begin position="65"/>
        <end position="82"/>
    </location>
</feature>
<keyword evidence="8" id="KW-0325">Glycoprotein</keyword>
<comment type="similarity">
    <text evidence="2">Belongs to the sphingosine N-acyltransferase family.</text>
</comment>
<sequence length="399" mass="46684">MSVNGAIAEKEQHENHPQRLGNIPGTSAGSFSTMHTQRPQRRRRRAKSLVGKAAEKVVKKSKQKTWIVPLTLLLGAVGLYLMNPEHSFVRHGIFLSYRVPGTNDPVMYGKGPKDFVFCLFYALFFAFTREFLMQEILEPIGRHFKVLKPGKLKRFSEQAYTLIYFSIVGCWGLYLMYTTDLWFFNTDAFWTNYPHKTHFASFKAFYLIEAAYWIQQAFVLLLQLEKPRKDYKELVFHHILTLSLISLSYYFHFTWIGVATFITMDVSDVFLALTKVLNYINTPLVYVSFATFIFIWFFMRHYQIFRFMHALLTTMKTIGPFELDWAAGQYKCWISQYITFGLFVCLQLINGFWSIFIIRIALRAIFSHEARDERSDDEDDETSSHESSGESPTRDKKTQ</sequence>
<evidence type="ECO:0000256" key="7">
    <source>
        <dbReference type="ARBA" id="ARBA00023136"/>
    </source>
</evidence>
<dbReference type="JaponicusDB" id="SJAG_02842">
    <property type="gene designation" value="lac1"/>
</dbReference>
<evidence type="ECO:0000256" key="5">
    <source>
        <dbReference type="ARBA" id="ARBA00022824"/>
    </source>
</evidence>
<gene>
    <name evidence="14" type="primary">lac1</name>
    <name evidence="13" type="ORF">SJAG_02842</name>
</gene>
<dbReference type="OMA" id="LCRLCML"/>
<feature type="compositionally biased region" description="Basic and acidic residues" evidence="10">
    <location>
        <begin position="8"/>
        <end position="17"/>
    </location>
</feature>
<dbReference type="AlphaFoldDB" id="B6K1B7"/>
<dbReference type="Pfam" id="PF03798">
    <property type="entry name" value="TRAM_LAG1_CLN8"/>
    <property type="match status" value="1"/>
</dbReference>
<keyword evidence="7 9" id="KW-0472">Membrane</keyword>
<dbReference type="InterPro" id="IPR006634">
    <property type="entry name" value="TLC-dom"/>
</dbReference>
<dbReference type="EMBL" id="KE651166">
    <property type="protein sequence ID" value="EEB07738.2"/>
    <property type="molecule type" value="Genomic_DNA"/>
</dbReference>
<evidence type="ECO:0000313" key="13">
    <source>
        <dbReference type="EMBL" id="EEB07738.2"/>
    </source>
</evidence>
<feature type="region of interest" description="Disordered" evidence="10">
    <location>
        <begin position="1"/>
        <end position="49"/>
    </location>
</feature>
<keyword evidence="15" id="KW-1185">Reference proteome</keyword>
<evidence type="ECO:0000256" key="8">
    <source>
        <dbReference type="ARBA" id="ARBA00023180"/>
    </source>
</evidence>
<dbReference type="HOGENOM" id="CLU_028277_4_0_1"/>
<dbReference type="eggNOG" id="KOG1607">
    <property type="taxonomic scope" value="Eukaryota"/>
</dbReference>
<evidence type="ECO:0000256" key="3">
    <source>
        <dbReference type="ARBA" id="ARBA00022679"/>
    </source>
</evidence>
<evidence type="ECO:0000256" key="2">
    <source>
        <dbReference type="ARBA" id="ARBA00009808"/>
    </source>
</evidence>
<reference evidence="13 15" key="1">
    <citation type="journal article" date="2011" name="Science">
        <title>Comparative functional genomics of the fission yeasts.</title>
        <authorList>
            <person name="Rhind N."/>
            <person name="Chen Z."/>
            <person name="Yassour M."/>
            <person name="Thompson D.A."/>
            <person name="Haas B.J."/>
            <person name="Habib N."/>
            <person name="Wapinski I."/>
            <person name="Roy S."/>
            <person name="Lin M.F."/>
            <person name="Heiman D.I."/>
            <person name="Young S.K."/>
            <person name="Furuya K."/>
            <person name="Guo Y."/>
            <person name="Pidoux A."/>
            <person name="Chen H.M."/>
            <person name="Robbertse B."/>
            <person name="Goldberg J.M."/>
            <person name="Aoki K."/>
            <person name="Bayne E.H."/>
            <person name="Berlin A.M."/>
            <person name="Desjardins C.A."/>
            <person name="Dobbs E."/>
            <person name="Dukaj L."/>
            <person name="Fan L."/>
            <person name="FitzGerald M.G."/>
            <person name="French C."/>
            <person name="Gujja S."/>
            <person name="Hansen K."/>
            <person name="Keifenheim D."/>
            <person name="Levin J.Z."/>
            <person name="Mosher R.A."/>
            <person name="Mueller C.A."/>
            <person name="Pfiffner J."/>
            <person name="Priest M."/>
            <person name="Russ C."/>
            <person name="Smialowska A."/>
            <person name="Swoboda P."/>
            <person name="Sykes S.M."/>
            <person name="Vaughn M."/>
            <person name="Vengrova S."/>
            <person name="Yoder R."/>
            <person name="Zeng Q."/>
            <person name="Allshire R."/>
            <person name="Baulcombe D."/>
            <person name="Birren B.W."/>
            <person name="Brown W."/>
            <person name="Ekwall K."/>
            <person name="Kellis M."/>
            <person name="Leatherwood J."/>
            <person name="Levin H."/>
            <person name="Margalit H."/>
            <person name="Martienssen R."/>
            <person name="Nieduszynski C.A."/>
            <person name="Spatafora J.W."/>
            <person name="Friedman N."/>
            <person name="Dalgaard J.Z."/>
            <person name="Baumann P."/>
            <person name="Niki H."/>
            <person name="Regev A."/>
            <person name="Nusbaum C."/>
        </authorList>
    </citation>
    <scope>NUCLEOTIDE SEQUENCE [LARGE SCALE GENOMIC DNA]</scope>
    <source>
        <strain evidence="15">yFS275 / FY16936</strain>
    </source>
</reference>
<evidence type="ECO:0000256" key="1">
    <source>
        <dbReference type="ARBA" id="ARBA00004477"/>
    </source>
</evidence>
<feature type="compositionally biased region" description="Basic and acidic residues" evidence="10">
    <location>
        <begin position="382"/>
        <end position="399"/>
    </location>
</feature>
<dbReference type="RefSeq" id="XP_002174031.2">
    <property type="nucleotide sequence ID" value="XM_002173995.2"/>
</dbReference>
<keyword evidence="5" id="KW-0256">Endoplasmic reticulum</keyword>
<feature type="transmembrane region" description="Helical" evidence="11">
    <location>
        <begin position="234"/>
        <end position="256"/>
    </location>
</feature>
<feature type="compositionally biased region" description="Polar residues" evidence="10">
    <location>
        <begin position="24"/>
        <end position="36"/>
    </location>
</feature>
<evidence type="ECO:0000313" key="14">
    <source>
        <dbReference type="JaponicusDB" id="SJAG_02842"/>
    </source>
</evidence>
<accession>B6K1B7</accession>
<organism evidence="13 15">
    <name type="scientific">Schizosaccharomyces japonicus (strain yFS275 / FY16936)</name>
    <name type="common">Fission yeast</name>
    <dbReference type="NCBI Taxonomy" id="402676"/>
    <lineage>
        <taxon>Eukaryota</taxon>
        <taxon>Fungi</taxon>
        <taxon>Dikarya</taxon>
        <taxon>Ascomycota</taxon>
        <taxon>Taphrinomycotina</taxon>
        <taxon>Schizosaccharomycetes</taxon>
        <taxon>Schizosaccharomycetales</taxon>
        <taxon>Schizosaccharomycetaceae</taxon>
        <taxon>Schizosaccharomyces</taxon>
    </lineage>
</organism>
<evidence type="ECO:0000256" key="10">
    <source>
        <dbReference type="SAM" id="MobiDB-lite"/>
    </source>
</evidence>
<feature type="transmembrane region" description="Helical" evidence="11">
    <location>
        <begin position="337"/>
        <end position="362"/>
    </location>
</feature>
<feature type="domain" description="TLC" evidence="12">
    <location>
        <begin position="150"/>
        <end position="366"/>
    </location>
</feature>
<dbReference type="PIRSF" id="PIRSF005225">
    <property type="entry name" value="LAG1_LAC1"/>
    <property type="match status" value="1"/>
</dbReference>
<dbReference type="STRING" id="402676.B6K1B7"/>
<evidence type="ECO:0000256" key="9">
    <source>
        <dbReference type="PROSITE-ProRule" id="PRU00205"/>
    </source>
</evidence>
<dbReference type="VEuPathDB" id="FungiDB:SJAG_02842"/>
<dbReference type="PANTHER" id="PTHR12560">
    <property type="entry name" value="LONGEVITY ASSURANCE FACTOR 1 LAG1"/>
    <property type="match status" value="1"/>
</dbReference>
<evidence type="ECO:0000313" key="15">
    <source>
        <dbReference type="Proteomes" id="UP000001744"/>
    </source>
</evidence>
<evidence type="ECO:0000256" key="11">
    <source>
        <dbReference type="SAM" id="Phobius"/>
    </source>
</evidence>
<keyword evidence="4 9" id="KW-0812">Transmembrane</keyword>
<dbReference type="Proteomes" id="UP000001744">
    <property type="component" value="Unassembled WGS sequence"/>
</dbReference>
<dbReference type="InterPro" id="IPR016439">
    <property type="entry name" value="Lag1/Lac1-like"/>
</dbReference>
<name>B6K1B7_SCHJY</name>
<dbReference type="OrthoDB" id="3053196at2759"/>
<feature type="transmembrane region" description="Helical" evidence="11">
    <location>
        <begin position="161"/>
        <end position="184"/>
    </location>
</feature>
<dbReference type="GO" id="GO:0050291">
    <property type="term" value="F:sphingosine N-acyltransferase activity"/>
    <property type="evidence" value="ECO:0000318"/>
    <property type="project" value="GO_Central"/>
</dbReference>
<dbReference type="PROSITE" id="PS50922">
    <property type="entry name" value="TLC"/>
    <property type="match status" value="1"/>
</dbReference>
<keyword evidence="6 11" id="KW-1133">Transmembrane helix</keyword>